<dbReference type="AlphaFoldDB" id="A0A2S8FXD1"/>
<organism evidence="2 3">
    <name type="scientific">Blastopirellula marina</name>
    <dbReference type="NCBI Taxonomy" id="124"/>
    <lineage>
        <taxon>Bacteria</taxon>
        <taxon>Pseudomonadati</taxon>
        <taxon>Planctomycetota</taxon>
        <taxon>Planctomycetia</taxon>
        <taxon>Pirellulales</taxon>
        <taxon>Pirellulaceae</taxon>
        <taxon>Blastopirellula</taxon>
    </lineage>
</organism>
<comment type="caution">
    <text evidence="2">The sequence shown here is derived from an EMBL/GenBank/DDBJ whole genome shotgun (WGS) entry which is preliminary data.</text>
</comment>
<accession>A0A2S8FXD1</accession>
<feature type="transmembrane region" description="Helical" evidence="1">
    <location>
        <begin position="47"/>
        <end position="72"/>
    </location>
</feature>
<proteinExistence type="predicted"/>
<feature type="transmembrane region" description="Helical" evidence="1">
    <location>
        <begin position="93"/>
        <end position="115"/>
    </location>
</feature>
<reference evidence="2 3" key="1">
    <citation type="submission" date="2018-02" db="EMBL/GenBank/DDBJ databases">
        <title>Comparative genomes isolates from brazilian mangrove.</title>
        <authorList>
            <person name="Araujo J.E."/>
            <person name="Taketani R.G."/>
            <person name="Silva M.C.P."/>
            <person name="Loureco M.V."/>
            <person name="Andreote F.D."/>
        </authorList>
    </citation>
    <scope>NUCLEOTIDE SEQUENCE [LARGE SCALE GENOMIC DNA]</scope>
    <source>
        <strain evidence="2 3">HEX-2 MGV</strain>
    </source>
</reference>
<dbReference type="RefSeq" id="WP_105351169.1">
    <property type="nucleotide sequence ID" value="NZ_PUIA01000017.1"/>
</dbReference>
<evidence type="ECO:0000313" key="3">
    <source>
        <dbReference type="Proteomes" id="UP000240009"/>
    </source>
</evidence>
<evidence type="ECO:0000256" key="1">
    <source>
        <dbReference type="SAM" id="Phobius"/>
    </source>
</evidence>
<keyword evidence="1" id="KW-0812">Transmembrane</keyword>
<feature type="transmembrane region" description="Helical" evidence="1">
    <location>
        <begin position="18"/>
        <end position="35"/>
    </location>
</feature>
<dbReference type="EMBL" id="PUIA01000017">
    <property type="protein sequence ID" value="PQO36828.1"/>
    <property type="molecule type" value="Genomic_DNA"/>
</dbReference>
<evidence type="ECO:0000313" key="2">
    <source>
        <dbReference type="EMBL" id="PQO36828.1"/>
    </source>
</evidence>
<dbReference type="Proteomes" id="UP000240009">
    <property type="component" value="Unassembled WGS sequence"/>
</dbReference>
<gene>
    <name evidence="2" type="ORF">C5Y96_06580</name>
</gene>
<sequence length="117" mass="12699">MTFKPLCRRNGFGPDWEAMWFITMLGMSIVVYDTTGSRVTDAGLSNAAAFALGMAGVFANCLSFLSLAGLLVTINLLSDPFVKRKKWSIRTPALAITLTGLMASLPVYYITVWLAGI</sequence>
<keyword evidence="1" id="KW-1133">Transmembrane helix</keyword>
<protein>
    <submittedName>
        <fullName evidence="2">Uncharacterized protein</fullName>
    </submittedName>
</protein>
<name>A0A2S8FXD1_9BACT</name>
<keyword evidence="1" id="KW-0472">Membrane</keyword>